<dbReference type="RefSeq" id="WP_141632713.1">
    <property type="nucleotide sequence ID" value="NZ_VIGB01000003.1"/>
</dbReference>
<reference evidence="1 2" key="1">
    <citation type="submission" date="2019-06" db="EMBL/GenBank/DDBJ databases">
        <title>Description of Kitasatospora acidophila sp. nov. isolated from pine grove soil, and reclassification of Streptomyces novaecaesareae to Kitasatospora novaeceasareae comb. nov.</title>
        <authorList>
            <person name="Kim M.J."/>
        </authorList>
    </citation>
    <scope>NUCLEOTIDE SEQUENCE [LARGE SCALE GENOMIC DNA]</scope>
    <source>
        <strain evidence="1 2">MMS16-CNU292</strain>
    </source>
</reference>
<dbReference type="EMBL" id="VIGB01000003">
    <property type="protein sequence ID" value="TQF01997.1"/>
    <property type="molecule type" value="Genomic_DNA"/>
</dbReference>
<organism evidence="1 2">
    <name type="scientific">Kitasatospora acidiphila</name>
    <dbReference type="NCBI Taxonomy" id="2567942"/>
    <lineage>
        <taxon>Bacteria</taxon>
        <taxon>Bacillati</taxon>
        <taxon>Actinomycetota</taxon>
        <taxon>Actinomycetes</taxon>
        <taxon>Kitasatosporales</taxon>
        <taxon>Streptomycetaceae</taxon>
        <taxon>Kitasatospora</taxon>
    </lineage>
</organism>
<proteinExistence type="predicted"/>
<protein>
    <submittedName>
        <fullName evidence="1">Uncharacterized protein</fullName>
    </submittedName>
</protein>
<keyword evidence="2" id="KW-1185">Reference proteome</keyword>
<name>A0A540VZ38_9ACTN</name>
<evidence type="ECO:0000313" key="1">
    <source>
        <dbReference type="EMBL" id="TQF01997.1"/>
    </source>
</evidence>
<sequence length="197" mass="21532">MKVSDPAYLLASVRAQGLRDLTDVPAQTVEAAQCRALACGRRLVECEGPLPTPAAASGQPGELRRVLTLGWSLAPVPEEAASYPVRRLSATQSLTFAVCLAAAWRDVRQRPYPGEPFRRADVVDTLWEIGADARAVKAAIDTDLHLFLLICKDGRRLRLGPAVAALPDTFAEAVRRMYDHLPRPHEYTASQSEDDES</sequence>
<accession>A0A540VZ38</accession>
<dbReference type="OrthoDB" id="4235523at2"/>
<dbReference type="AlphaFoldDB" id="A0A540VZ38"/>
<gene>
    <name evidence="1" type="ORF">E6W39_06550</name>
</gene>
<evidence type="ECO:0000313" key="2">
    <source>
        <dbReference type="Proteomes" id="UP000319103"/>
    </source>
</evidence>
<dbReference type="Proteomes" id="UP000319103">
    <property type="component" value="Unassembled WGS sequence"/>
</dbReference>
<comment type="caution">
    <text evidence="1">The sequence shown here is derived from an EMBL/GenBank/DDBJ whole genome shotgun (WGS) entry which is preliminary data.</text>
</comment>